<reference evidence="3" key="1">
    <citation type="submission" date="2023-07" db="EMBL/GenBank/DDBJ databases">
        <title>A chromosome-level genome assembly of Lolium multiflorum.</title>
        <authorList>
            <person name="Chen Y."/>
            <person name="Copetti D."/>
            <person name="Kolliker R."/>
            <person name="Studer B."/>
        </authorList>
    </citation>
    <scope>NUCLEOTIDE SEQUENCE</scope>
    <source>
        <strain evidence="3">02402/16</strain>
        <tissue evidence="3">Leaf</tissue>
    </source>
</reference>
<gene>
    <name evidence="3" type="ORF">QYE76_004949</name>
</gene>
<evidence type="ECO:0000259" key="2">
    <source>
        <dbReference type="Pfam" id="PF03108"/>
    </source>
</evidence>
<feature type="region of interest" description="Disordered" evidence="1">
    <location>
        <begin position="56"/>
        <end position="98"/>
    </location>
</feature>
<dbReference type="EMBL" id="JAUUTY010000005">
    <property type="protein sequence ID" value="KAK1630634.1"/>
    <property type="molecule type" value="Genomic_DNA"/>
</dbReference>
<feature type="compositionally biased region" description="Basic and acidic residues" evidence="1">
    <location>
        <begin position="491"/>
        <end position="506"/>
    </location>
</feature>
<feature type="domain" description="Transposase MuDR plant" evidence="2">
    <location>
        <begin position="170"/>
        <end position="228"/>
    </location>
</feature>
<dbReference type="Proteomes" id="UP001231189">
    <property type="component" value="Unassembled WGS sequence"/>
</dbReference>
<feature type="compositionally biased region" description="Acidic residues" evidence="1">
    <location>
        <begin position="82"/>
        <end position="98"/>
    </location>
</feature>
<keyword evidence="4" id="KW-1185">Reference proteome</keyword>
<proteinExistence type="predicted"/>
<dbReference type="Pfam" id="PF03108">
    <property type="entry name" value="DBD_Tnp_Mut"/>
    <property type="match status" value="1"/>
</dbReference>
<dbReference type="AlphaFoldDB" id="A0AAD8W1V5"/>
<dbReference type="PANTHER" id="PTHR31973:SF191">
    <property type="entry name" value="OS05G0489400 PROTEIN"/>
    <property type="match status" value="1"/>
</dbReference>
<evidence type="ECO:0000256" key="1">
    <source>
        <dbReference type="SAM" id="MobiDB-lite"/>
    </source>
</evidence>
<evidence type="ECO:0000313" key="4">
    <source>
        <dbReference type="Proteomes" id="UP001231189"/>
    </source>
</evidence>
<comment type="caution">
    <text evidence="3">The sequence shown here is derived from an EMBL/GenBank/DDBJ whole genome shotgun (WGS) entry which is preliminary data.</text>
</comment>
<evidence type="ECO:0000313" key="3">
    <source>
        <dbReference type="EMBL" id="KAK1630634.1"/>
    </source>
</evidence>
<protein>
    <recommendedName>
        <fullName evidence="2">Transposase MuDR plant domain-containing protein</fullName>
    </recommendedName>
</protein>
<feature type="region of interest" description="Disordered" evidence="1">
    <location>
        <begin position="473"/>
        <end position="623"/>
    </location>
</feature>
<accession>A0AAD8W1V5</accession>
<dbReference type="PANTHER" id="PTHR31973">
    <property type="entry name" value="POLYPROTEIN, PUTATIVE-RELATED"/>
    <property type="match status" value="1"/>
</dbReference>
<dbReference type="InterPro" id="IPR004332">
    <property type="entry name" value="Transposase_MuDR"/>
</dbReference>
<sequence>MRDGLCLTENDGDIVAMMAAVREVKTLSVMVDHNNFLQGLRTDVLVLIPSKYTGAGDGTEQEKEIVDEEPVSSACLTSGELQSEDEDDGDTDSDFYDSDYDAEDGDDDLFVDNIDKDVNDHNECTYIVECEDDAGLDHDNLKLTNEQQKLLEYRFKEFNPEVDMATPVFKVGMLFSSMAEFRKALTTYGVNERVKIRKSRNEATRLYAHCEEGCPWMIKVSEEKREGAIVVRHHCSEHTCERYWELKSLTAPFLTQIFIDEFRDNQKLGLKAFVAKVQRKFNMCPNRFKLGRARKAARNIIHGDEKEQFALLCDYGQELRRSNPGSRFFLSTSQIKEAAAIVHPPIYTKVMGRPKKNRRKTPEEKEQHGVKFITRAGVTMHCSVCGNPNHNKKGHAKWVLDNLNGATNVEDEDVDDPSVMQHLMPITPDPRNDPMHQMRTLVHQMGQEAAAHFPIPRVQQPLPKESAFVVSAREELPPTRLTTASARGRGGGRESERGRSNAEADRGIATSRGRGGREASARGRGGASARGRGGESARGRGGASARGKGRKRKEPNMAEEASSSQPIVATASNARRRGYNTGPGSSYYLLFGDEQPRNHFPDLNEAFASDNPEEIPISQTAPQ</sequence>
<feature type="compositionally biased region" description="Polar residues" evidence="1">
    <location>
        <begin position="561"/>
        <end position="573"/>
    </location>
</feature>
<organism evidence="3 4">
    <name type="scientific">Lolium multiflorum</name>
    <name type="common">Italian ryegrass</name>
    <name type="synonym">Lolium perenne subsp. multiflorum</name>
    <dbReference type="NCBI Taxonomy" id="4521"/>
    <lineage>
        <taxon>Eukaryota</taxon>
        <taxon>Viridiplantae</taxon>
        <taxon>Streptophyta</taxon>
        <taxon>Embryophyta</taxon>
        <taxon>Tracheophyta</taxon>
        <taxon>Spermatophyta</taxon>
        <taxon>Magnoliopsida</taxon>
        <taxon>Liliopsida</taxon>
        <taxon>Poales</taxon>
        <taxon>Poaceae</taxon>
        <taxon>BOP clade</taxon>
        <taxon>Pooideae</taxon>
        <taxon>Poodae</taxon>
        <taxon>Poeae</taxon>
        <taxon>Poeae Chloroplast Group 2 (Poeae type)</taxon>
        <taxon>Loliodinae</taxon>
        <taxon>Loliinae</taxon>
        <taxon>Lolium</taxon>
    </lineage>
</organism>
<name>A0AAD8W1V5_LOLMU</name>